<keyword evidence="1" id="KW-0812">Transmembrane</keyword>
<evidence type="ECO:0000313" key="2">
    <source>
        <dbReference type="EMBL" id="KAL0852623.1"/>
    </source>
</evidence>
<keyword evidence="1" id="KW-0472">Membrane</keyword>
<dbReference type="Proteomes" id="UP001549920">
    <property type="component" value="Unassembled WGS sequence"/>
</dbReference>
<evidence type="ECO:0000313" key="3">
    <source>
        <dbReference type="EMBL" id="KAL0878930.1"/>
    </source>
</evidence>
<dbReference type="EMBL" id="JBEUOH010000015">
    <property type="protein sequence ID" value="KAL0878930.1"/>
    <property type="molecule type" value="Genomic_DNA"/>
</dbReference>
<keyword evidence="1" id="KW-1133">Transmembrane helix</keyword>
<evidence type="ECO:0000256" key="1">
    <source>
        <dbReference type="SAM" id="Phobius"/>
    </source>
</evidence>
<name>A0ABR3GYS9_LOXSC</name>
<protein>
    <submittedName>
        <fullName evidence="2">Uncharacterized protein</fullName>
    </submittedName>
</protein>
<accession>A0ABR3GYS9</accession>
<evidence type="ECO:0000313" key="4">
    <source>
        <dbReference type="Proteomes" id="UP001549920"/>
    </source>
</evidence>
<feature type="transmembrane region" description="Helical" evidence="1">
    <location>
        <begin position="28"/>
        <end position="55"/>
    </location>
</feature>
<proteinExistence type="predicted"/>
<feature type="transmembrane region" description="Helical" evidence="1">
    <location>
        <begin position="137"/>
        <end position="163"/>
    </location>
</feature>
<keyword evidence="4" id="KW-1185">Reference proteome</keyword>
<dbReference type="EMBL" id="JBEUOH010000038">
    <property type="protein sequence ID" value="KAL0852623.1"/>
    <property type="molecule type" value="Genomic_DNA"/>
</dbReference>
<gene>
    <name evidence="3" type="ORF">ABMA27_003925</name>
    <name evidence="2" type="ORF">ABMA27_016924</name>
</gene>
<sequence length="173" mass="19415">MPRRDEAECCCCCCDVKTVCGRSLRHGVVFVGFASLVIASIMLIVSLVMVVKVSFSDVPFYMQPTEAVSLIFGLVAISVSTYQFIISSFLLYQALKTKGNIFICSVWYTSHLSILAVYFMIFCAQAVVCIREKRYACAAVSIVFGILYESTYIYFTVIVNSFLHSLDLADRYF</sequence>
<reference evidence="2 4" key="1">
    <citation type="submission" date="2024-06" db="EMBL/GenBank/DDBJ databases">
        <title>A chromosome-level genome assembly of beet webworm, Loxostege sticticalis.</title>
        <authorList>
            <person name="Zhang Y."/>
        </authorList>
    </citation>
    <scope>NUCLEOTIDE SEQUENCE [LARGE SCALE GENOMIC DNA]</scope>
    <source>
        <strain evidence="2">AQ026</strain>
        <tissue evidence="2">Whole body</tissue>
    </source>
</reference>
<organism evidence="2 4">
    <name type="scientific">Loxostege sticticalis</name>
    <name type="common">Beet webworm moth</name>
    <dbReference type="NCBI Taxonomy" id="481309"/>
    <lineage>
        <taxon>Eukaryota</taxon>
        <taxon>Metazoa</taxon>
        <taxon>Ecdysozoa</taxon>
        <taxon>Arthropoda</taxon>
        <taxon>Hexapoda</taxon>
        <taxon>Insecta</taxon>
        <taxon>Pterygota</taxon>
        <taxon>Neoptera</taxon>
        <taxon>Endopterygota</taxon>
        <taxon>Lepidoptera</taxon>
        <taxon>Glossata</taxon>
        <taxon>Ditrysia</taxon>
        <taxon>Pyraloidea</taxon>
        <taxon>Crambidae</taxon>
        <taxon>Pyraustinae</taxon>
        <taxon>Loxostege</taxon>
    </lineage>
</organism>
<comment type="caution">
    <text evidence="2">The sequence shown here is derived from an EMBL/GenBank/DDBJ whole genome shotgun (WGS) entry which is preliminary data.</text>
</comment>
<feature type="transmembrane region" description="Helical" evidence="1">
    <location>
        <begin position="67"/>
        <end position="92"/>
    </location>
</feature>